<dbReference type="PROSITE" id="PS50853">
    <property type="entry name" value="FN3"/>
    <property type="match status" value="4"/>
</dbReference>
<reference evidence="10" key="1">
    <citation type="journal article" date="2019" name="Int. J. Syst. Evol. Microbiol.">
        <title>The Global Catalogue of Microorganisms (GCM) 10K type strain sequencing project: providing services to taxonomists for standard genome sequencing and annotation.</title>
        <authorList>
            <consortium name="The Broad Institute Genomics Platform"/>
            <consortium name="The Broad Institute Genome Sequencing Center for Infectious Disease"/>
            <person name="Wu L."/>
            <person name="Ma J."/>
        </authorList>
    </citation>
    <scope>NUCLEOTIDE SEQUENCE [LARGE SCALE GENOMIC DNA]</scope>
    <source>
        <strain evidence="10">CCM 8681</strain>
    </source>
</reference>
<evidence type="ECO:0000313" key="10">
    <source>
        <dbReference type="Proteomes" id="UP000624701"/>
    </source>
</evidence>
<dbReference type="InterPro" id="IPR036116">
    <property type="entry name" value="FN3_sf"/>
</dbReference>
<evidence type="ECO:0000256" key="2">
    <source>
        <dbReference type="ARBA" id="ARBA00022722"/>
    </source>
</evidence>
<sequence>MKKILLFSILLISALAYAQIPSYYNDVNLNQTGTSLKDDLASKITTTQTTILSYTPGVWDALQQSDLDPTDASKVLLIYGYNDNDGDFMTDRSRGVNDNGGGIGLWNREHVYPRSLGNPNLGSTGPGSDAHSLRPADGQMNSSRSNRKFAAGNGNSGITPQGNFYPGDEWKGDVARMMMYMYLRYGSRCLPSDVAVGNTVAGDANMIDVLLQWNAEDPVNGFEDNRNEVIADIQGNRNPFVDNPAFATQIWGGPQAEDRFGTGTQDTEAPTVPLNLVASNTTSNSTVLTWSASTDNVGVTGYNVFQDGAFVTTVSGTNYNVSGLGASTLYSFSVNATDAAGNTSANSNSTAVTTQAAGTGGTASELFISEYIEGSSNNKALEVANFTGATVNLSGYSLRKATNGSGNFTSTYNLTGQLANGEVFVVANSSATAAILNEADATSGVTTFNGNDAIGLFKDNVLIDKMGNENSSANFAKDVTLRRKSSVLDPNTTYTVSEWDQFPQNTFDDLGSHTIDGGAGSTPDTESPSVPTNLTASNVTTSSVVLSWSASTDNVGVTGYDVYQGATLLTTVTSTGYTVTGLSPSTNYTFNLRAKDAAGNVSNASSNVGVTTATPPDTQAPSVPTNLTASNVTTSSVVLSWSASTDNVGVTGYDVYQGATLLATVTSTGYTVTGLSSSTDYTFNVRAKDAAENVSNASSNVGVTTATPPDTQAPSVPTNLTASNVTTSSVVLSWSASTDNVGVTGYDVYQGATLLTTVTSTGYMVTGLSPSTNYTFNVRAKDAAGNVSNASSNVSVSTEAVVLNYCNSQGNNTNFEFIDFVALGGISNATGSNGGYGDFTNQTGNINYGSNTIVLSAGFPGQSYTEQWRAWIDFNQNGTFESSEEIVAGSSSNGGNLSYNFTVPTSAVAGPTRLRVSMEWNSTPGACETFTYGEVEDYTVNIGASGARFAAFVDINIDGELGVEEPVFNSKIYASYNTLNLEMKDDREVSYAIYNMSGRFVAKGTFKGKVELNHLDSGMYIVNINDGQRTIQKKIIKK</sequence>
<dbReference type="EMBL" id="BMDQ01000002">
    <property type="protein sequence ID" value="GGI57670.1"/>
    <property type="molecule type" value="Genomic_DNA"/>
</dbReference>
<dbReference type="Pfam" id="PF20009">
    <property type="entry name" value="GEVED"/>
    <property type="match status" value="1"/>
</dbReference>
<evidence type="ECO:0000256" key="6">
    <source>
        <dbReference type="SAM" id="SignalP"/>
    </source>
</evidence>
<comment type="similarity">
    <text evidence="1">Belongs to the EndA/NucM nuclease family.</text>
</comment>
<feature type="domain" description="LTD" evidence="8">
    <location>
        <begin position="348"/>
        <end position="506"/>
    </location>
</feature>
<evidence type="ECO:0000259" key="8">
    <source>
        <dbReference type="PROSITE" id="PS51841"/>
    </source>
</evidence>
<dbReference type="RefSeq" id="WP_229719682.1">
    <property type="nucleotide sequence ID" value="NZ_BMDQ01000002.1"/>
</dbReference>
<protein>
    <recommendedName>
        <fullName evidence="11">Secreted protein (Por secretion system target)</fullName>
    </recommendedName>
</protein>
<dbReference type="InterPro" id="IPR045474">
    <property type="entry name" value="GEVED"/>
</dbReference>
<keyword evidence="3 6" id="KW-0732">Signal</keyword>
<keyword evidence="2" id="KW-0540">Nuclease</keyword>
<organism evidence="9 10">
    <name type="scientific">Winogradskyella haliclonae</name>
    <dbReference type="NCBI Taxonomy" id="2048558"/>
    <lineage>
        <taxon>Bacteria</taxon>
        <taxon>Pseudomonadati</taxon>
        <taxon>Bacteroidota</taxon>
        <taxon>Flavobacteriia</taxon>
        <taxon>Flavobacteriales</taxon>
        <taxon>Flavobacteriaceae</taxon>
        <taxon>Winogradskyella</taxon>
    </lineage>
</organism>
<evidence type="ECO:0000256" key="3">
    <source>
        <dbReference type="ARBA" id="ARBA00022729"/>
    </source>
</evidence>
<dbReference type="InterPro" id="IPR001322">
    <property type="entry name" value="Lamin_tail_dom"/>
</dbReference>
<feature type="domain" description="Fibronectin type-III" evidence="7">
    <location>
        <begin position="716"/>
        <end position="801"/>
    </location>
</feature>
<feature type="region of interest" description="Disordered" evidence="5">
    <location>
        <begin position="606"/>
        <end position="626"/>
    </location>
</feature>
<evidence type="ECO:0000256" key="4">
    <source>
        <dbReference type="ARBA" id="ARBA00022801"/>
    </source>
</evidence>
<dbReference type="Pfam" id="PF00041">
    <property type="entry name" value="fn3"/>
    <property type="match status" value="4"/>
</dbReference>
<proteinExistence type="inferred from homology"/>
<dbReference type="CDD" id="cd00063">
    <property type="entry name" value="FN3"/>
    <property type="match status" value="4"/>
</dbReference>
<accession>A0ABQ2BYU4</accession>
<comment type="caution">
    <text evidence="9">The sequence shown here is derived from an EMBL/GenBank/DDBJ whole genome shotgun (WGS) entry which is preliminary data.</text>
</comment>
<dbReference type="InterPro" id="IPR013783">
    <property type="entry name" value="Ig-like_fold"/>
</dbReference>
<dbReference type="InterPro" id="IPR044925">
    <property type="entry name" value="His-Me_finger_sf"/>
</dbReference>
<dbReference type="SUPFAM" id="SSF49265">
    <property type="entry name" value="Fibronectin type III"/>
    <property type="match status" value="3"/>
</dbReference>
<feature type="domain" description="Fibronectin type-III" evidence="7">
    <location>
        <begin position="272"/>
        <end position="357"/>
    </location>
</feature>
<feature type="domain" description="Fibronectin type-III" evidence="7">
    <location>
        <begin position="530"/>
        <end position="617"/>
    </location>
</feature>
<name>A0ABQ2BYU4_9FLAO</name>
<dbReference type="InterPro" id="IPR007346">
    <property type="entry name" value="Endonuclease-I"/>
</dbReference>
<dbReference type="Proteomes" id="UP000624701">
    <property type="component" value="Unassembled WGS sequence"/>
</dbReference>
<dbReference type="Pfam" id="PF00932">
    <property type="entry name" value="LTD"/>
    <property type="match status" value="1"/>
</dbReference>
<feature type="compositionally biased region" description="Polar residues" evidence="5">
    <location>
        <begin position="522"/>
        <end position="535"/>
    </location>
</feature>
<evidence type="ECO:0000256" key="1">
    <source>
        <dbReference type="ARBA" id="ARBA00006429"/>
    </source>
</evidence>
<dbReference type="Gene3D" id="2.60.40.10">
    <property type="entry name" value="Immunoglobulins"/>
    <property type="match status" value="4"/>
</dbReference>
<dbReference type="InterPro" id="IPR003961">
    <property type="entry name" value="FN3_dom"/>
</dbReference>
<dbReference type="SUPFAM" id="SSF54060">
    <property type="entry name" value="His-Me finger endonucleases"/>
    <property type="match status" value="1"/>
</dbReference>
<feature type="region of interest" description="Disordered" evidence="5">
    <location>
        <begin position="699"/>
        <end position="719"/>
    </location>
</feature>
<dbReference type="Pfam" id="PF18962">
    <property type="entry name" value="Por_Secre_tail"/>
    <property type="match status" value="1"/>
</dbReference>
<gene>
    <name evidence="9" type="ORF">GCM10011444_19790</name>
</gene>
<feature type="region of interest" description="Disordered" evidence="5">
    <location>
        <begin position="116"/>
        <end position="162"/>
    </location>
</feature>
<dbReference type="InterPro" id="IPR026444">
    <property type="entry name" value="Secre_tail"/>
</dbReference>
<evidence type="ECO:0008006" key="11">
    <source>
        <dbReference type="Google" id="ProtNLM"/>
    </source>
</evidence>
<dbReference type="SMART" id="SM00060">
    <property type="entry name" value="FN3"/>
    <property type="match status" value="4"/>
</dbReference>
<dbReference type="NCBIfam" id="TIGR04183">
    <property type="entry name" value="Por_Secre_tail"/>
    <property type="match status" value="1"/>
</dbReference>
<keyword evidence="10" id="KW-1185">Reference proteome</keyword>
<feature type="chain" id="PRO_5047399703" description="Secreted protein (Por secretion system target)" evidence="6">
    <location>
        <begin position="19"/>
        <end position="1038"/>
    </location>
</feature>
<dbReference type="PANTHER" id="PTHR33607">
    <property type="entry name" value="ENDONUCLEASE-1"/>
    <property type="match status" value="1"/>
</dbReference>
<dbReference type="Pfam" id="PF04231">
    <property type="entry name" value="Endonuclease_1"/>
    <property type="match status" value="1"/>
</dbReference>
<evidence type="ECO:0000313" key="9">
    <source>
        <dbReference type="EMBL" id="GGI57670.1"/>
    </source>
</evidence>
<evidence type="ECO:0000259" key="7">
    <source>
        <dbReference type="PROSITE" id="PS50853"/>
    </source>
</evidence>
<keyword evidence="4" id="KW-0378">Hydrolase</keyword>
<feature type="signal peptide" evidence="6">
    <location>
        <begin position="1"/>
        <end position="18"/>
    </location>
</feature>
<evidence type="ECO:0000256" key="5">
    <source>
        <dbReference type="SAM" id="MobiDB-lite"/>
    </source>
</evidence>
<feature type="domain" description="Fibronectin type-III" evidence="7">
    <location>
        <begin position="623"/>
        <end position="710"/>
    </location>
</feature>
<dbReference type="PANTHER" id="PTHR33607:SF2">
    <property type="entry name" value="ENDONUCLEASE-1"/>
    <property type="match status" value="1"/>
</dbReference>
<dbReference type="PROSITE" id="PS51841">
    <property type="entry name" value="LTD"/>
    <property type="match status" value="1"/>
</dbReference>
<feature type="region of interest" description="Disordered" evidence="5">
    <location>
        <begin position="510"/>
        <end position="535"/>
    </location>
</feature>